<evidence type="ECO:0000313" key="7">
    <source>
        <dbReference type="Proteomes" id="UP000625711"/>
    </source>
</evidence>
<dbReference type="InterPro" id="IPR046824">
    <property type="entry name" value="Mss51-like_C"/>
</dbReference>
<sequence>MQMWLFTLACAVCFKREDLLPCKYCLSVYYCSEEHQNKHKESHSKFCDEFKLALDMDCYFIHSIPVISLHPKEVEDELMSIPEDKNFLSSLIECSATIESMEFKNNSDEILSGLTILLGLQQGDVIVKRTISSNNLNIHIVGSSNFEYNLNWICITEIMCHWIMNVQKIHFDFIGPGCLSDSNLFQHLENFLCSKCMKRKFTATASFHQSFYHDVIIKLHKPDIVVAFNNGIHEYIDSINDTWKESLKSLLRYNSVPLLLTAYTESELTSDLNRILSVSDVKFIYGPKKNIFSNTRPLQDWESEINPLYYINNYIAVVRNKS</sequence>
<feature type="domain" description="MYND-type" evidence="5">
    <location>
        <begin position="10"/>
        <end position="47"/>
    </location>
</feature>
<evidence type="ECO:0000313" key="6">
    <source>
        <dbReference type="EMBL" id="KAF7269224.1"/>
    </source>
</evidence>
<proteinExistence type="predicted"/>
<dbReference type="Proteomes" id="UP000625711">
    <property type="component" value="Unassembled WGS sequence"/>
</dbReference>
<evidence type="ECO:0000256" key="4">
    <source>
        <dbReference type="PROSITE-ProRule" id="PRU00134"/>
    </source>
</evidence>
<evidence type="ECO:0000259" key="5">
    <source>
        <dbReference type="PROSITE" id="PS50865"/>
    </source>
</evidence>
<comment type="caution">
    <text evidence="6">The sequence shown here is derived from an EMBL/GenBank/DDBJ whole genome shotgun (WGS) entry which is preliminary data.</text>
</comment>
<keyword evidence="7" id="KW-1185">Reference proteome</keyword>
<dbReference type="InterPro" id="IPR002893">
    <property type="entry name" value="Znf_MYND"/>
</dbReference>
<keyword evidence="3" id="KW-0862">Zinc</keyword>
<name>A0A834HXL7_RHYFE</name>
<dbReference type="PANTHER" id="PTHR28069">
    <property type="entry name" value="GH20023P"/>
    <property type="match status" value="1"/>
</dbReference>
<dbReference type="PROSITE" id="PS01360">
    <property type="entry name" value="ZF_MYND_1"/>
    <property type="match status" value="1"/>
</dbReference>
<evidence type="ECO:0000256" key="1">
    <source>
        <dbReference type="ARBA" id="ARBA00022723"/>
    </source>
</evidence>
<accession>A0A834HXL7</accession>
<dbReference type="Pfam" id="PF20179">
    <property type="entry name" value="MSS51_C"/>
    <property type="match status" value="1"/>
</dbReference>
<dbReference type="Gene3D" id="6.10.140.2220">
    <property type="match status" value="1"/>
</dbReference>
<dbReference type="PROSITE" id="PS50865">
    <property type="entry name" value="ZF_MYND_2"/>
    <property type="match status" value="1"/>
</dbReference>
<organism evidence="6 7">
    <name type="scientific">Rhynchophorus ferrugineus</name>
    <name type="common">Red palm weevil</name>
    <name type="synonym">Curculio ferrugineus</name>
    <dbReference type="NCBI Taxonomy" id="354439"/>
    <lineage>
        <taxon>Eukaryota</taxon>
        <taxon>Metazoa</taxon>
        <taxon>Ecdysozoa</taxon>
        <taxon>Arthropoda</taxon>
        <taxon>Hexapoda</taxon>
        <taxon>Insecta</taxon>
        <taxon>Pterygota</taxon>
        <taxon>Neoptera</taxon>
        <taxon>Endopterygota</taxon>
        <taxon>Coleoptera</taxon>
        <taxon>Polyphaga</taxon>
        <taxon>Cucujiformia</taxon>
        <taxon>Curculionidae</taxon>
        <taxon>Dryophthorinae</taxon>
        <taxon>Rhynchophorus</taxon>
    </lineage>
</organism>
<dbReference type="GO" id="GO:0008270">
    <property type="term" value="F:zinc ion binding"/>
    <property type="evidence" value="ECO:0007669"/>
    <property type="project" value="UniProtKB-KW"/>
</dbReference>
<dbReference type="SUPFAM" id="SSF144232">
    <property type="entry name" value="HIT/MYND zinc finger-like"/>
    <property type="match status" value="1"/>
</dbReference>
<dbReference type="OrthoDB" id="5282002at2759"/>
<reference evidence="6" key="1">
    <citation type="submission" date="2020-08" db="EMBL/GenBank/DDBJ databases">
        <title>Genome sequencing and assembly of the red palm weevil Rhynchophorus ferrugineus.</title>
        <authorList>
            <person name="Dias G.B."/>
            <person name="Bergman C.M."/>
            <person name="Manee M."/>
        </authorList>
    </citation>
    <scope>NUCLEOTIDE SEQUENCE</scope>
    <source>
        <strain evidence="6">AA-2017</strain>
        <tissue evidence="6">Whole larva</tissue>
    </source>
</reference>
<keyword evidence="1" id="KW-0479">Metal-binding</keyword>
<keyword evidence="2 4" id="KW-0863">Zinc-finger</keyword>
<dbReference type="PANTHER" id="PTHR28069:SF2">
    <property type="entry name" value="GH20023P"/>
    <property type="match status" value="1"/>
</dbReference>
<dbReference type="EMBL" id="JAACXV010014245">
    <property type="protein sequence ID" value="KAF7269224.1"/>
    <property type="molecule type" value="Genomic_DNA"/>
</dbReference>
<gene>
    <name evidence="6" type="ORF">GWI33_017682</name>
</gene>
<evidence type="ECO:0000256" key="3">
    <source>
        <dbReference type="ARBA" id="ARBA00022833"/>
    </source>
</evidence>
<dbReference type="AlphaFoldDB" id="A0A834HXL7"/>
<dbReference type="Pfam" id="PF01753">
    <property type="entry name" value="zf-MYND"/>
    <property type="match status" value="1"/>
</dbReference>
<protein>
    <recommendedName>
        <fullName evidence="5">MYND-type domain-containing protein</fullName>
    </recommendedName>
</protein>
<evidence type="ECO:0000256" key="2">
    <source>
        <dbReference type="ARBA" id="ARBA00022771"/>
    </source>
</evidence>